<evidence type="ECO:0000256" key="1">
    <source>
        <dbReference type="ARBA" id="ARBA00022679"/>
    </source>
</evidence>
<proteinExistence type="predicted"/>
<dbReference type="RefSeq" id="WP_122726612.1">
    <property type="nucleotide sequence ID" value="NZ_JAXDEU010000006.1"/>
</dbReference>
<protein>
    <submittedName>
        <fullName evidence="3">Glycosyl transferase family 1</fullName>
    </submittedName>
</protein>
<dbReference type="Gene3D" id="3.40.50.2000">
    <property type="entry name" value="Glycogen Phosphorylase B"/>
    <property type="match status" value="4"/>
</dbReference>
<dbReference type="SUPFAM" id="SSF53756">
    <property type="entry name" value="UDP-Glycosyltransferase/glycogen phosphorylase"/>
    <property type="match status" value="3"/>
</dbReference>
<name>A0A423FFL6_9PSED</name>
<organism evidence="3 4">
    <name type="scientific">Pseudomonas canadensis</name>
    <dbReference type="NCBI Taxonomy" id="915099"/>
    <lineage>
        <taxon>Bacteria</taxon>
        <taxon>Pseudomonadati</taxon>
        <taxon>Pseudomonadota</taxon>
        <taxon>Gammaproteobacteria</taxon>
        <taxon>Pseudomonadales</taxon>
        <taxon>Pseudomonadaceae</taxon>
        <taxon>Pseudomonas</taxon>
    </lineage>
</organism>
<keyword evidence="1 3" id="KW-0808">Transferase</keyword>
<dbReference type="EMBL" id="MOAZ01000003">
    <property type="protein sequence ID" value="ROM56313.1"/>
    <property type="molecule type" value="Genomic_DNA"/>
</dbReference>
<dbReference type="PANTHER" id="PTHR46401">
    <property type="entry name" value="GLYCOSYLTRANSFERASE WBBK-RELATED"/>
    <property type="match status" value="1"/>
</dbReference>
<sequence>MRIVIDLQGAQAENRHRGIGRYALSVAQAIVRNRSDHEVLLVLNGSFPETIEPVRAAFEGLLPQANIHVWQAVGPLSHIDSTNSWRRKSAELVREAFIAQLDPSIVLVTSVFEGLVDDAVTSVGTLSRAIPTAAILYDLIPLIRRSPYLDNPAVAAWYENKLDHLRRCDLLLAISGSSRNEGIDHLGFAKSSITNISTAVDDVFRVTPLTDDERGDVQSRHGIVRDFIMYTGGIDYRKNIEGLIRAYAKLPVALRRAHQLAVVCSIQPADRERLLALAKAQGLGKDELVLTGFVSEHDLVALYNGCKVFVFPSFHEGFGLPALEAMACGRAVIAANTSSLPEVVGFPEALFDPFDDRSITQKLEQVLTDDTFRTQLERHSLEQAKTFSWDASALAAIAALEAYYAQHVDERSAKAVRRPRLAFVSPLPSERSGISDYSAELLPELARHYAIEVVVAQDTITTPWITANCPVRSVEWFRQHGRAFDRVIYHFGNSSFHEHMFSLLEHIPGVVVLHDFFVSGIVAHKECHGAVPNFWSQALYSGHGYHALRQRFHAKDTADVVWAYPCNYDVLRNAQGIIVHSNDACRLSRKWYGLEVGGEWSCIPLLRTPYFPTPQSRKVARSTLGLSDNAFVVCSFGLLGPSKLNHRLLNAWVNSALARDENCVLVFVGDLAAGDYARELQAIIKKSGSRARIKITGWADAGVFEQYLAAADIGVQLRTLSRGETSAAVLDCMNYGLATIVNSHGSMADLPEECIWRMDDEFTDSQLVEALETLWGDDQARRELGDRAQLSIRQQHSPRACAEQYFEAIEHFHNRASTSIPALVEAIAQLDAPGNGAELIELASAIDSSMPARFSHRQLLVDVSELVQRDARSGIQRVVRSILREWLLNPPDGYRVEPVYATTTSRGYRYARQFTLGFLECPSTVLADEPITYRAGDVFVGLDFQPEVVPAQAACYEAMRRSGVGVHFVVYDLLLLELAQYFPEGAGALLERWLAVVARSDGAVCISGAVRDRLAEWLEHSGGKRERPFKLDWFHLGADIQQSVPSTGLPVQSQGVLERLRAMPGFLMVGTVEPRKGHSLILSAFELLWAKGNDVVLVIVGKQGWMVEALVDRIRAHPELGKRLLWLEGISDEYLEAVYRSVKCLIAASEGEGFGLPLIEAAQHDLPIIARDLAVFREVAQGHAFYFSGKQPETVAQSLSEWLKLFEEGAHPVSKDMPWLTWEQSAQQLKCSLFK</sequence>
<feature type="domain" description="Glycosyl transferase family 1" evidence="2">
    <location>
        <begin position="226"/>
        <end position="378"/>
    </location>
</feature>
<comment type="caution">
    <text evidence="3">The sequence shown here is derived from an EMBL/GenBank/DDBJ whole genome shotgun (WGS) entry which is preliminary data.</text>
</comment>
<dbReference type="CDD" id="cd03809">
    <property type="entry name" value="GT4_MtfB-like"/>
    <property type="match status" value="2"/>
</dbReference>
<evidence type="ECO:0000313" key="3">
    <source>
        <dbReference type="EMBL" id="ROM56313.1"/>
    </source>
</evidence>
<dbReference type="GO" id="GO:0009103">
    <property type="term" value="P:lipopolysaccharide biosynthetic process"/>
    <property type="evidence" value="ECO:0007669"/>
    <property type="project" value="TreeGrafter"/>
</dbReference>
<gene>
    <name evidence="3" type="ORF">BK649_04970</name>
</gene>
<dbReference type="InterPro" id="IPR001296">
    <property type="entry name" value="Glyco_trans_1"/>
</dbReference>
<dbReference type="PANTHER" id="PTHR46401:SF2">
    <property type="entry name" value="GLYCOSYLTRANSFERASE WBBK-RELATED"/>
    <property type="match status" value="1"/>
</dbReference>
<evidence type="ECO:0000313" key="4">
    <source>
        <dbReference type="Proteomes" id="UP000283389"/>
    </source>
</evidence>
<feature type="domain" description="Glycosyl transferase family 1" evidence="2">
    <location>
        <begin position="1066"/>
        <end position="1205"/>
    </location>
</feature>
<evidence type="ECO:0000259" key="2">
    <source>
        <dbReference type="Pfam" id="PF00534"/>
    </source>
</evidence>
<accession>A0A423FFL6</accession>
<dbReference type="GO" id="GO:0016757">
    <property type="term" value="F:glycosyltransferase activity"/>
    <property type="evidence" value="ECO:0007669"/>
    <property type="project" value="InterPro"/>
</dbReference>
<dbReference type="AlphaFoldDB" id="A0A423FFL6"/>
<reference evidence="3 4" key="1">
    <citation type="submission" date="2016-10" db="EMBL/GenBank/DDBJ databases">
        <title>Comparative genome analysis of multiple Pseudomonas spp. focuses on biocontrol and plant growth promoting traits.</title>
        <authorList>
            <person name="Tao X.-Y."/>
            <person name="Taylor C.G."/>
        </authorList>
    </citation>
    <scope>NUCLEOTIDE SEQUENCE [LARGE SCALE GENOMIC DNA]</scope>
    <source>
        <strain evidence="3 4">36C8</strain>
    </source>
</reference>
<dbReference type="Pfam" id="PF00534">
    <property type="entry name" value="Glycos_transf_1"/>
    <property type="match status" value="3"/>
</dbReference>
<feature type="domain" description="Glycosyl transferase family 1" evidence="2">
    <location>
        <begin position="621"/>
        <end position="789"/>
    </location>
</feature>
<dbReference type="Proteomes" id="UP000283389">
    <property type="component" value="Unassembled WGS sequence"/>
</dbReference>
<dbReference type="CDD" id="cd03801">
    <property type="entry name" value="GT4_PimA-like"/>
    <property type="match status" value="1"/>
</dbReference>